<dbReference type="RefSeq" id="WP_151118959.1">
    <property type="nucleotide sequence ID" value="NZ_CP042582.1"/>
</dbReference>
<keyword evidence="2 3" id="KW-0479">Metal-binding</keyword>
<organism evidence="4 5">
    <name type="scientific">Hypericibacter adhaerens</name>
    <dbReference type="NCBI Taxonomy" id="2602016"/>
    <lineage>
        <taxon>Bacteria</taxon>
        <taxon>Pseudomonadati</taxon>
        <taxon>Pseudomonadota</taxon>
        <taxon>Alphaproteobacteria</taxon>
        <taxon>Rhodospirillales</taxon>
        <taxon>Dongiaceae</taxon>
        <taxon>Hypericibacter</taxon>
    </lineage>
</organism>
<dbReference type="Gene3D" id="1.20.120.450">
    <property type="entry name" value="dinb family like domain"/>
    <property type="match status" value="1"/>
</dbReference>
<dbReference type="InterPro" id="IPR034660">
    <property type="entry name" value="DinB/YfiT-like"/>
</dbReference>
<keyword evidence="5" id="KW-1185">Reference proteome</keyword>
<evidence type="ECO:0000256" key="1">
    <source>
        <dbReference type="ARBA" id="ARBA00008635"/>
    </source>
</evidence>
<dbReference type="SUPFAM" id="SSF109854">
    <property type="entry name" value="DinB/YfiT-like putative metalloenzymes"/>
    <property type="match status" value="1"/>
</dbReference>
<dbReference type="Proteomes" id="UP000325797">
    <property type="component" value="Chromosome"/>
</dbReference>
<feature type="binding site" evidence="3">
    <location>
        <position position="50"/>
    </location>
    <ligand>
        <name>a divalent metal cation</name>
        <dbReference type="ChEBI" id="CHEBI:60240"/>
    </ligand>
</feature>
<dbReference type="OrthoDB" id="9807509at2"/>
<evidence type="ECO:0000256" key="3">
    <source>
        <dbReference type="PIRSR" id="PIRSR607837-1"/>
    </source>
</evidence>
<dbReference type="PANTHER" id="PTHR37302">
    <property type="entry name" value="SLR1116 PROTEIN"/>
    <property type="match status" value="1"/>
</dbReference>
<feature type="binding site" evidence="3">
    <location>
        <position position="141"/>
    </location>
    <ligand>
        <name>a divalent metal cation</name>
        <dbReference type="ChEBI" id="CHEBI:60240"/>
    </ligand>
</feature>
<gene>
    <name evidence="4" type="ORF">FRZ61_35350</name>
</gene>
<evidence type="ECO:0000256" key="2">
    <source>
        <dbReference type="ARBA" id="ARBA00022723"/>
    </source>
</evidence>
<comment type="similarity">
    <text evidence="1">Belongs to the DinB family.</text>
</comment>
<feature type="binding site" evidence="3">
    <location>
        <position position="137"/>
    </location>
    <ligand>
        <name>a divalent metal cation</name>
        <dbReference type="ChEBI" id="CHEBI:60240"/>
    </ligand>
</feature>
<dbReference type="InterPro" id="IPR007837">
    <property type="entry name" value="DinB"/>
</dbReference>
<dbReference type="KEGG" id="hadh:FRZ61_35350"/>
<reference evidence="4 5" key="1">
    <citation type="submission" date="2019-08" db="EMBL/GenBank/DDBJ databases">
        <title>Hyperibacter terrae gen. nov., sp. nov. and Hyperibacter viscosus sp. nov., two new members in the family Rhodospirillaceae isolated from the rhizosphere of Hypericum perforatum.</title>
        <authorList>
            <person name="Noviana Z."/>
        </authorList>
    </citation>
    <scope>NUCLEOTIDE SEQUENCE [LARGE SCALE GENOMIC DNA]</scope>
    <source>
        <strain evidence="4 5">R5959</strain>
    </source>
</reference>
<evidence type="ECO:0000313" key="4">
    <source>
        <dbReference type="EMBL" id="QEX23597.1"/>
    </source>
</evidence>
<dbReference type="AlphaFoldDB" id="A0A5J6N256"/>
<name>A0A5J6N256_9PROT</name>
<protein>
    <submittedName>
        <fullName evidence="4">Damage-inducible protein DinB</fullName>
    </submittedName>
</protein>
<dbReference type="Pfam" id="PF05163">
    <property type="entry name" value="DinB"/>
    <property type="match status" value="1"/>
</dbReference>
<evidence type="ECO:0000313" key="5">
    <source>
        <dbReference type="Proteomes" id="UP000325797"/>
    </source>
</evidence>
<accession>A0A5J6N256</accession>
<dbReference type="PANTHER" id="PTHR37302:SF1">
    <property type="entry name" value="PROTEIN DINB"/>
    <property type="match status" value="1"/>
</dbReference>
<dbReference type="GO" id="GO:0046872">
    <property type="term" value="F:metal ion binding"/>
    <property type="evidence" value="ECO:0007669"/>
    <property type="project" value="UniProtKB-KW"/>
</dbReference>
<dbReference type="EMBL" id="CP042582">
    <property type="protein sequence ID" value="QEX23597.1"/>
    <property type="molecule type" value="Genomic_DNA"/>
</dbReference>
<sequence>MIDPAFAQLLARYNRWQNESLFGAADGLEDSQRRQDRGAFFKSIHATLNHLLWADRMWMSRFSDAPKPDLGISGSTAMHEDWEALRRERALWDGRIVAWADGLDQEWLKGDLAWFSAAMKRDIVKPRWVAVAHFFNHQTHHRGQVHAMLTAAGAKPDDTDLAFMPPQD</sequence>
<proteinExistence type="inferred from homology"/>